<dbReference type="Gene3D" id="3.90.1720.10">
    <property type="entry name" value="endopeptidase domain like (from Nostoc punctiforme)"/>
    <property type="match status" value="1"/>
</dbReference>
<evidence type="ECO:0000256" key="3">
    <source>
        <dbReference type="ARBA" id="ARBA00022737"/>
    </source>
</evidence>
<keyword evidence="9" id="KW-1185">Reference proteome</keyword>
<evidence type="ECO:0000259" key="6">
    <source>
        <dbReference type="PROSITE" id="PS51272"/>
    </source>
</evidence>
<evidence type="ECO:0000313" key="8">
    <source>
        <dbReference type="EMBL" id="SDZ19687.1"/>
    </source>
</evidence>
<keyword evidence="4" id="KW-0378">Hydrolase</keyword>
<evidence type="ECO:0000256" key="1">
    <source>
        <dbReference type="ARBA" id="ARBA00007074"/>
    </source>
</evidence>
<keyword evidence="2" id="KW-0645">Protease</keyword>
<sequence>MEKSGIGLVEFAERQLGNPYWWGTFGQIATENLLQRLARQYPAHYPASRMSRYRQGFGKRVFDCNGMVKGYLWTLPGGQLQYDATTDWNANGTLKRCAEKGPINTIPDEPGVLVFFPGHVGVYEGNGNVIEARGFNHGVVRRPLSAGRWHSWGKHPHIDYSIEGMIEHMKSKYFKDIKQQWQADHVDPLKEKGIISGRTETTFDPDAPITRAECAVLIKKTIDYLERGGR</sequence>
<dbReference type="SUPFAM" id="SSF54001">
    <property type="entry name" value="Cysteine proteinases"/>
    <property type="match status" value="1"/>
</dbReference>
<proteinExistence type="inferred from homology"/>
<dbReference type="Pfam" id="PF00395">
    <property type="entry name" value="SLH"/>
    <property type="match status" value="1"/>
</dbReference>
<dbReference type="Proteomes" id="UP000199230">
    <property type="component" value="Unassembled WGS sequence"/>
</dbReference>
<dbReference type="OrthoDB" id="2933491at2"/>
<organism evidence="8 9">
    <name type="scientific">Tindallia californiensis</name>
    <dbReference type="NCBI Taxonomy" id="159292"/>
    <lineage>
        <taxon>Bacteria</taxon>
        <taxon>Bacillati</taxon>
        <taxon>Bacillota</taxon>
        <taxon>Clostridia</taxon>
        <taxon>Peptostreptococcales</taxon>
        <taxon>Tindalliaceae</taxon>
        <taxon>Tindallia</taxon>
    </lineage>
</organism>
<feature type="domain" description="SLH" evidence="6">
    <location>
        <begin position="169"/>
        <end position="230"/>
    </location>
</feature>
<dbReference type="PROSITE" id="PS51272">
    <property type="entry name" value="SLH"/>
    <property type="match status" value="1"/>
</dbReference>
<name>A0A1H3R1X6_9FIRM</name>
<evidence type="ECO:0000256" key="5">
    <source>
        <dbReference type="ARBA" id="ARBA00022807"/>
    </source>
</evidence>
<evidence type="ECO:0000256" key="4">
    <source>
        <dbReference type="ARBA" id="ARBA00022801"/>
    </source>
</evidence>
<dbReference type="EMBL" id="FNPV01000011">
    <property type="protein sequence ID" value="SDZ19687.1"/>
    <property type="molecule type" value="Genomic_DNA"/>
</dbReference>
<accession>A0A1H3R1X6</accession>
<protein>
    <submittedName>
        <fullName evidence="8">NlpC/P60 family protein</fullName>
    </submittedName>
</protein>
<keyword evidence="5" id="KW-0788">Thiol protease</keyword>
<evidence type="ECO:0000313" key="9">
    <source>
        <dbReference type="Proteomes" id="UP000199230"/>
    </source>
</evidence>
<dbReference type="PROSITE" id="PS51935">
    <property type="entry name" value="NLPC_P60"/>
    <property type="match status" value="1"/>
</dbReference>
<dbReference type="InterPro" id="IPR001119">
    <property type="entry name" value="SLH_dom"/>
</dbReference>
<dbReference type="AlphaFoldDB" id="A0A1H3R1X6"/>
<feature type="domain" description="NlpC/P60" evidence="7">
    <location>
        <begin position="2"/>
        <end position="163"/>
    </location>
</feature>
<dbReference type="STRING" id="159292.SAMN05192546_11193"/>
<dbReference type="InterPro" id="IPR038765">
    <property type="entry name" value="Papain-like_cys_pep_sf"/>
</dbReference>
<dbReference type="GO" id="GO:0006508">
    <property type="term" value="P:proteolysis"/>
    <property type="evidence" value="ECO:0007669"/>
    <property type="project" value="UniProtKB-KW"/>
</dbReference>
<evidence type="ECO:0000256" key="2">
    <source>
        <dbReference type="ARBA" id="ARBA00022670"/>
    </source>
</evidence>
<dbReference type="InterPro" id="IPR000064">
    <property type="entry name" value="NLP_P60_dom"/>
</dbReference>
<reference evidence="8 9" key="1">
    <citation type="submission" date="2016-10" db="EMBL/GenBank/DDBJ databases">
        <authorList>
            <person name="de Groot N.N."/>
        </authorList>
    </citation>
    <scope>NUCLEOTIDE SEQUENCE [LARGE SCALE GENOMIC DNA]</scope>
    <source>
        <strain evidence="8 9">APO</strain>
    </source>
</reference>
<gene>
    <name evidence="8" type="ORF">SAMN05192546_11193</name>
</gene>
<keyword evidence="3" id="KW-0677">Repeat</keyword>
<dbReference type="Pfam" id="PF00877">
    <property type="entry name" value="NLPC_P60"/>
    <property type="match status" value="1"/>
</dbReference>
<dbReference type="RefSeq" id="WP_093315404.1">
    <property type="nucleotide sequence ID" value="NZ_FNPV01000011.1"/>
</dbReference>
<evidence type="ECO:0000259" key="7">
    <source>
        <dbReference type="PROSITE" id="PS51935"/>
    </source>
</evidence>
<comment type="similarity">
    <text evidence="1">Belongs to the peptidase C40 family.</text>
</comment>
<dbReference type="GO" id="GO:0008234">
    <property type="term" value="F:cysteine-type peptidase activity"/>
    <property type="evidence" value="ECO:0007669"/>
    <property type="project" value="UniProtKB-KW"/>
</dbReference>